<organism evidence="1 2">
    <name type="scientific">Deinococcus peraridilitoris (strain DSM 19664 / LMG 22246 / CIP 109416 / KR-200)</name>
    <dbReference type="NCBI Taxonomy" id="937777"/>
    <lineage>
        <taxon>Bacteria</taxon>
        <taxon>Thermotogati</taxon>
        <taxon>Deinococcota</taxon>
        <taxon>Deinococci</taxon>
        <taxon>Deinococcales</taxon>
        <taxon>Deinococcaceae</taxon>
        <taxon>Deinococcus</taxon>
    </lineage>
</organism>
<dbReference type="Proteomes" id="UP000010467">
    <property type="component" value="Chromosome"/>
</dbReference>
<dbReference type="STRING" id="937777.Deipe_2064"/>
<reference evidence="2" key="1">
    <citation type="submission" date="2012-03" db="EMBL/GenBank/DDBJ databases">
        <title>Complete sequence of chromosome of Deinococcus peraridilitoris DSM 19664.</title>
        <authorList>
            <person name="Lucas S."/>
            <person name="Copeland A."/>
            <person name="Lapidus A."/>
            <person name="Glavina del Rio T."/>
            <person name="Dalin E."/>
            <person name="Tice H."/>
            <person name="Bruce D."/>
            <person name="Goodwin L."/>
            <person name="Pitluck S."/>
            <person name="Peters L."/>
            <person name="Mikhailova N."/>
            <person name="Lu M."/>
            <person name="Kyrpides N."/>
            <person name="Mavromatis K."/>
            <person name="Ivanova N."/>
            <person name="Brettin T."/>
            <person name="Detter J.C."/>
            <person name="Han C."/>
            <person name="Larimer F."/>
            <person name="Land M."/>
            <person name="Hauser L."/>
            <person name="Markowitz V."/>
            <person name="Cheng J.-F."/>
            <person name="Hugenholtz P."/>
            <person name="Woyke T."/>
            <person name="Wu D."/>
            <person name="Pukall R."/>
            <person name="Steenblock K."/>
            <person name="Brambilla E."/>
            <person name="Klenk H.-P."/>
            <person name="Eisen J.A."/>
        </authorList>
    </citation>
    <scope>NUCLEOTIDE SEQUENCE [LARGE SCALE GENOMIC DNA]</scope>
    <source>
        <strain evidence="2">DSM 19664 / LMG 22246 / CIP 109416 / KR-200</strain>
    </source>
</reference>
<accession>L0A3H7</accession>
<dbReference type="EMBL" id="CP003382">
    <property type="protein sequence ID" value="AFZ67560.1"/>
    <property type="molecule type" value="Genomic_DNA"/>
</dbReference>
<dbReference type="HOGENOM" id="CLU_2715697_0_0_0"/>
<gene>
    <name evidence="1" type="ordered locus">Deipe_2064</name>
</gene>
<dbReference type="PATRIC" id="fig|937777.3.peg.2074"/>
<proteinExistence type="predicted"/>
<keyword evidence="2" id="KW-1185">Reference proteome</keyword>
<evidence type="ECO:0000313" key="2">
    <source>
        <dbReference type="Proteomes" id="UP000010467"/>
    </source>
</evidence>
<protein>
    <submittedName>
        <fullName evidence="1">Uncharacterized protein</fullName>
    </submittedName>
</protein>
<name>L0A3H7_DEIPD</name>
<evidence type="ECO:0000313" key="1">
    <source>
        <dbReference type="EMBL" id="AFZ67560.1"/>
    </source>
</evidence>
<sequence length="72" mass="8704">MVRAPVTQHDYATLITHLHRSPADFAMHSRARSLQALQELDRTHLPNEYRRALLEEIEYRKRRPWMHDARNE</sequence>
<dbReference type="AlphaFoldDB" id="L0A3H7"/>
<dbReference type="KEGG" id="dpd:Deipe_2064"/>